<dbReference type="Proteomes" id="UP000824120">
    <property type="component" value="Chromosome 12"/>
</dbReference>
<evidence type="ECO:0000313" key="2">
    <source>
        <dbReference type="Proteomes" id="UP000824120"/>
    </source>
</evidence>
<gene>
    <name evidence="1" type="ORF">H5410_063105</name>
</gene>
<sequence>GAAGYSPGTTAKAILFDKYNDKSLEKTQGHPLWWKVSRKKVCLQHRPYDLVDGKPVVRFTEEEHAMLAETCRWIVIVKFPRRKNLLDFRRTISLCSDRGLGSQSLLD</sequence>
<dbReference type="AlphaFoldDB" id="A0A9J5WCB5"/>
<reference evidence="1 2" key="1">
    <citation type="submission" date="2020-09" db="EMBL/GenBank/DDBJ databases">
        <title>De no assembly of potato wild relative species, Solanum commersonii.</title>
        <authorList>
            <person name="Cho K."/>
        </authorList>
    </citation>
    <scope>NUCLEOTIDE SEQUENCE [LARGE SCALE GENOMIC DNA]</scope>
    <source>
        <strain evidence="1">LZ3.2</strain>
        <tissue evidence="1">Leaf</tissue>
    </source>
</reference>
<accession>A0A9J5WCB5</accession>
<proteinExistence type="predicted"/>
<dbReference type="EMBL" id="JACXVP010000012">
    <property type="protein sequence ID" value="KAG5573339.1"/>
    <property type="molecule type" value="Genomic_DNA"/>
</dbReference>
<protein>
    <submittedName>
        <fullName evidence="1">Uncharacterized protein</fullName>
    </submittedName>
</protein>
<organism evidence="1 2">
    <name type="scientific">Solanum commersonii</name>
    <name type="common">Commerson's wild potato</name>
    <name type="synonym">Commerson's nightshade</name>
    <dbReference type="NCBI Taxonomy" id="4109"/>
    <lineage>
        <taxon>Eukaryota</taxon>
        <taxon>Viridiplantae</taxon>
        <taxon>Streptophyta</taxon>
        <taxon>Embryophyta</taxon>
        <taxon>Tracheophyta</taxon>
        <taxon>Spermatophyta</taxon>
        <taxon>Magnoliopsida</taxon>
        <taxon>eudicotyledons</taxon>
        <taxon>Gunneridae</taxon>
        <taxon>Pentapetalae</taxon>
        <taxon>asterids</taxon>
        <taxon>lamiids</taxon>
        <taxon>Solanales</taxon>
        <taxon>Solanaceae</taxon>
        <taxon>Solanoideae</taxon>
        <taxon>Solaneae</taxon>
        <taxon>Solanum</taxon>
    </lineage>
</organism>
<evidence type="ECO:0000313" key="1">
    <source>
        <dbReference type="EMBL" id="KAG5573339.1"/>
    </source>
</evidence>
<name>A0A9J5WCB5_SOLCO</name>
<feature type="non-terminal residue" evidence="1">
    <location>
        <position position="107"/>
    </location>
</feature>
<keyword evidence="2" id="KW-1185">Reference proteome</keyword>
<comment type="caution">
    <text evidence="1">The sequence shown here is derived from an EMBL/GenBank/DDBJ whole genome shotgun (WGS) entry which is preliminary data.</text>
</comment>